<reference evidence="1 2" key="1">
    <citation type="submission" date="2016-11" db="EMBL/GenBank/DDBJ databases">
        <authorList>
            <person name="Jaros S."/>
            <person name="Januszkiewicz K."/>
            <person name="Wedrychowicz H."/>
        </authorList>
    </citation>
    <scope>NUCLEOTIDE SEQUENCE [LARGE SCALE GENOMIC DNA]</scope>
    <source>
        <strain evidence="1 2">DSM 9705</strain>
    </source>
</reference>
<dbReference type="RefSeq" id="WP_073373942.1">
    <property type="nucleotide sequence ID" value="NZ_FQXS01000004.1"/>
</dbReference>
<dbReference type="PANTHER" id="PTHR36454">
    <property type="entry name" value="LMO2823 PROTEIN"/>
    <property type="match status" value="1"/>
</dbReference>
<dbReference type="InterPro" id="IPR008323">
    <property type="entry name" value="UCP033563"/>
</dbReference>
<dbReference type="OrthoDB" id="9781616at2"/>
<dbReference type="Proteomes" id="UP000184139">
    <property type="component" value="Unassembled WGS sequence"/>
</dbReference>
<evidence type="ECO:0000313" key="1">
    <source>
        <dbReference type="EMBL" id="SHH59275.1"/>
    </source>
</evidence>
<dbReference type="AlphaFoldDB" id="A0A1M5U888"/>
<dbReference type="EMBL" id="FQXS01000004">
    <property type="protein sequence ID" value="SHH59275.1"/>
    <property type="molecule type" value="Genomic_DNA"/>
</dbReference>
<protein>
    <submittedName>
        <fullName evidence="1">Uncharacterized conserved protein, DUF1015 family</fullName>
    </submittedName>
</protein>
<organism evidence="1 2">
    <name type="scientific">Desulfofustis glycolicus DSM 9705</name>
    <dbReference type="NCBI Taxonomy" id="1121409"/>
    <lineage>
        <taxon>Bacteria</taxon>
        <taxon>Pseudomonadati</taxon>
        <taxon>Thermodesulfobacteriota</taxon>
        <taxon>Desulfobulbia</taxon>
        <taxon>Desulfobulbales</taxon>
        <taxon>Desulfocapsaceae</taxon>
        <taxon>Desulfofustis</taxon>
    </lineage>
</organism>
<keyword evidence="2" id="KW-1185">Reference proteome</keyword>
<dbReference type="PANTHER" id="PTHR36454:SF1">
    <property type="entry name" value="DUF1015 DOMAIN-CONTAINING PROTEIN"/>
    <property type="match status" value="1"/>
</dbReference>
<proteinExistence type="predicted"/>
<dbReference type="Pfam" id="PF06245">
    <property type="entry name" value="DUF1015"/>
    <property type="match status" value="1"/>
</dbReference>
<evidence type="ECO:0000313" key="2">
    <source>
        <dbReference type="Proteomes" id="UP000184139"/>
    </source>
</evidence>
<dbReference type="PIRSF" id="PIRSF033563">
    <property type="entry name" value="UCP033563"/>
    <property type="match status" value="1"/>
</dbReference>
<sequence length="455" mass="50945">MAVIKAFKGVRYDTDRAGRLEDLITPPYDVIDARLSGTFSERNPYNVIHLDLPTSPGPPPSTDAARHRRAAVLLEQWRREGILLQDEEAAIYPYDVEYSAAAGGKKTRRGFVCLVKLTDFSEGIVKPHEKTFSTVVDDRLALTQACRAQFSQVFSVFSDPSRRVLDLLDRHRDQPLYHVVDNDGNSHRLWRIVDRPTIDSIQQVLTDRTLYIADGHHRYVTALSYSKKAASADGPEQYIMMYLSPIEDDGLTILPTHRLIRYPGAFTLTAFLEKLRTLFSVEEVRGASREALLQDLLSRMEEVRAGIKTGEAGVFGCYFAAEDRGFVLRTNDLAKQRLTSRPASLRQLDAVMLNDLIVEESLGLDQHRCEQEGLITYHSDLAQALDTSVKLSAFQDSGTPLLFLVNATSIAQVKAVSDAGLFMPHKSTYFYPKVVTGLVMNVFPQDDAHECHPAA</sequence>
<dbReference type="STRING" id="1121409.SAMN02745124_01068"/>
<gene>
    <name evidence="1" type="ORF">SAMN02745124_01068</name>
</gene>
<name>A0A1M5U888_9BACT</name>
<accession>A0A1M5U888</accession>